<feature type="transmembrane region" description="Helical" evidence="1">
    <location>
        <begin position="104"/>
        <end position="126"/>
    </location>
</feature>
<name>A0A644X7M1_9ZZZZ</name>
<evidence type="ECO:0008006" key="3">
    <source>
        <dbReference type="Google" id="ProtNLM"/>
    </source>
</evidence>
<proteinExistence type="predicted"/>
<evidence type="ECO:0000256" key="1">
    <source>
        <dbReference type="SAM" id="Phobius"/>
    </source>
</evidence>
<protein>
    <recommendedName>
        <fullName evidence="3">Stage III sporulation protein AD</fullName>
    </recommendedName>
</protein>
<comment type="caution">
    <text evidence="2">The sequence shown here is derived from an EMBL/GenBank/DDBJ whole genome shotgun (WGS) entry which is preliminary data.</text>
</comment>
<dbReference type="Pfam" id="PF06686">
    <property type="entry name" value="SpoIIIAC"/>
    <property type="match status" value="2"/>
</dbReference>
<dbReference type="InterPro" id="IPR025664">
    <property type="entry name" value="Spore_III_AC/AD"/>
</dbReference>
<feature type="transmembrane region" description="Helical" evidence="1">
    <location>
        <begin position="31"/>
        <end position="51"/>
    </location>
</feature>
<reference evidence="2" key="1">
    <citation type="submission" date="2019-08" db="EMBL/GenBank/DDBJ databases">
        <authorList>
            <person name="Kucharzyk K."/>
            <person name="Murdoch R.W."/>
            <person name="Higgins S."/>
            <person name="Loffler F."/>
        </authorList>
    </citation>
    <scope>NUCLEOTIDE SEQUENCE</scope>
</reference>
<keyword evidence="1" id="KW-0472">Membrane</keyword>
<organism evidence="2">
    <name type="scientific">bioreactor metagenome</name>
    <dbReference type="NCBI Taxonomy" id="1076179"/>
    <lineage>
        <taxon>unclassified sequences</taxon>
        <taxon>metagenomes</taxon>
        <taxon>ecological metagenomes</taxon>
    </lineage>
</organism>
<evidence type="ECO:0000313" key="2">
    <source>
        <dbReference type="EMBL" id="MPM10144.1"/>
    </source>
</evidence>
<gene>
    <name evidence="2" type="ORF">SDC9_56469</name>
</gene>
<keyword evidence="1" id="KW-1133">Transmembrane helix</keyword>
<sequence>MDITKIAALALVAAALAVLLRQYRPELSFSVGLIVTVAVFAAITPYLKASLDFIHTVAEQSGAALPITPVIKALGIAFIAAVAADTCRDAGESAMASRVELASKVAILTLALPLAGELMGLFIRILG</sequence>
<keyword evidence="1" id="KW-0812">Transmembrane</keyword>
<feature type="transmembrane region" description="Helical" evidence="1">
    <location>
        <begin position="63"/>
        <end position="84"/>
    </location>
</feature>
<dbReference type="AlphaFoldDB" id="A0A644X7M1"/>
<dbReference type="EMBL" id="VSSQ01001657">
    <property type="protein sequence ID" value="MPM10144.1"/>
    <property type="molecule type" value="Genomic_DNA"/>
</dbReference>
<accession>A0A644X7M1</accession>